<dbReference type="GO" id="GO:0010212">
    <property type="term" value="P:response to ionizing radiation"/>
    <property type="evidence" value="ECO:0007669"/>
    <property type="project" value="InterPro"/>
</dbReference>
<comment type="caution">
    <text evidence="2">The sequence shown here is derived from an EMBL/GenBank/DDBJ whole genome shotgun (WGS) entry which is preliminary data.</text>
</comment>
<dbReference type="GO" id="GO:0007095">
    <property type="term" value="P:mitotic G2 DNA damage checkpoint signaling"/>
    <property type="evidence" value="ECO:0007669"/>
    <property type="project" value="TreeGrafter"/>
</dbReference>
<feature type="compositionally biased region" description="Basic and acidic residues" evidence="1">
    <location>
        <begin position="853"/>
        <end position="868"/>
    </location>
</feature>
<sequence>MAEPIDYSKTQRIVLLVDLHPLITLQNPNHYLTSILATSTRLLTFPTLRHALFAFKLYFSSLSPLRSISAVNRLFPNLSAAFNHPSQTLNSITETLSSISIPIGLEVNCAKASYTASSLLQLVLEYVWETDLESPPGKVTGEITKVSRNLVVLFSRISRSLSDVGEYMDVDVKSETFKDFEGFQVKCSEIFGVVRNTFDNRGIHFSWIDVKDKERDRKGEWLVMLENGIRDFGWGISSTDNVVLGSALIPFGLIYPEIGVSFDFLKSSGSSERCSAQLNLEILDVNGKPLECKFCDLELLNPTTLPKLRSEDILNTLGLGDKGNEGCDQEETFWSCLGEGSVNMRLKAVKKCNVGEKIEGCSSSYVLVQESARCKTKYRNDTCVDGVLDVLFGVKGQHALENSTIMWKVLLSFLYKESYWALVTVSNSTGNTITSVLRPLTAQLALLSRIEDGYNVKKEDNCGSIVKQMNDMICGSSNQINDSQGLIGFQTESSTSANCKPLGDGKRKKNKKCSTRDLIWSSFLKAAFECNDFELVDICFSRQIEKSTKLKFLKCWMKQIKKSRTCLPTAAESFNSQPQQPFSTHSPSDSTLMQEGDAQLLCSETAEAFFNNLPKKIQHGLQSGRDLQTLAERLVKSSIHALSKKYETDGNIGGESQIPNDSCCKTVLPGLMKILLRKPKEMKEKLKHNDSSSEVSDFSSISENIVREFELQILLRMEILGSTFSVSIKESFKQKMVKEICSFLEIIQYLVEGGIHGHVSLYDYVERTIRLRYHNIIEDVVNRIYTEMDLLPFGDEDEKQAHLFNSEDSNQSWREKQERYETAEANNMQRSVSADDESCQPPENIDGSSQLRGEGHARKLSKARDRREKARRFGSFTRMPDLQRVWAPKQLKAVKTKCEDQKELKRKERRKGRDSIVYETPMSGRWSFSQNAGDNDEKLKPSSSSVSKALFQDW</sequence>
<dbReference type="PANTHER" id="PTHR21556">
    <property type="entry name" value="TRESLIN"/>
    <property type="match status" value="1"/>
</dbReference>
<protein>
    <recommendedName>
        <fullName evidence="4">Treslin</fullName>
    </recommendedName>
</protein>
<reference evidence="3" key="1">
    <citation type="journal article" date="2023" name="Proc. Natl. Acad. Sci. U.S.A.">
        <title>Genomic and structural basis for evolution of tropane alkaloid biosynthesis.</title>
        <authorList>
            <person name="Wanga Y.-J."/>
            <person name="Taina T."/>
            <person name="Yua J.-Y."/>
            <person name="Lia J."/>
            <person name="Xua B."/>
            <person name="Chenc J."/>
            <person name="D'Auriad J.C."/>
            <person name="Huanga J.-P."/>
            <person name="Huanga S.-X."/>
        </authorList>
    </citation>
    <scope>NUCLEOTIDE SEQUENCE [LARGE SCALE GENOMIC DNA]</scope>
    <source>
        <strain evidence="3">cv. KIB-2019</strain>
    </source>
</reference>
<evidence type="ECO:0000256" key="1">
    <source>
        <dbReference type="SAM" id="MobiDB-lite"/>
    </source>
</evidence>
<evidence type="ECO:0000313" key="3">
    <source>
        <dbReference type="Proteomes" id="UP001152561"/>
    </source>
</evidence>
<evidence type="ECO:0000313" key="2">
    <source>
        <dbReference type="EMBL" id="KAJ8554351.1"/>
    </source>
</evidence>
<feature type="compositionally biased region" description="Basic and acidic residues" evidence="1">
    <location>
        <begin position="897"/>
        <end position="916"/>
    </location>
</feature>
<gene>
    <name evidence="2" type="ORF">K7X08_025029</name>
</gene>
<dbReference type="GO" id="GO:0005634">
    <property type="term" value="C:nucleus"/>
    <property type="evidence" value="ECO:0007669"/>
    <property type="project" value="InterPro"/>
</dbReference>
<evidence type="ECO:0008006" key="4">
    <source>
        <dbReference type="Google" id="ProtNLM"/>
    </source>
</evidence>
<proteinExistence type="predicted"/>
<name>A0A9Q1MCB5_9SOLA</name>
<dbReference type="OrthoDB" id="1913152at2759"/>
<dbReference type="EMBL" id="JAJAGQ010000009">
    <property type="protein sequence ID" value="KAJ8554351.1"/>
    <property type="molecule type" value="Genomic_DNA"/>
</dbReference>
<dbReference type="InterPro" id="IPR026153">
    <property type="entry name" value="Treslin"/>
</dbReference>
<dbReference type="PANTHER" id="PTHR21556:SF2">
    <property type="entry name" value="TRESLIN"/>
    <property type="match status" value="1"/>
</dbReference>
<dbReference type="GO" id="GO:0006260">
    <property type="term" value="P:DNA replication"/>
    <property type="evidence" value="ECO:0007669"/>
    <property type="project" value="InterPro"/>
</dbReference>
<dbReference type="GO" id="GO:0003682">
    <property type="term" value="F:chromatin binding"/>
    <property type="evidence" value="ECO:0007669"/>
    <property type="project" value="TreeGrafter"/>
</dbReference>
<dbReference type="GO" id="GO:0030174">
    <property type="term" value="P:regulation of DNA-templated DNA replication initiation"/>
    <property type="evidence" value="ECO:0007669"/>
    <property type="project" value="TreeGrafter"/>
</dbReference>
<keyword evidence="3" id="KW-1185">Reference proteome</keyword>
<accession>A0A9Q1MCB5</accession>
<feature type="region of interest" description="Disordered" evidence="1">
    <location>
        <begin position="804"/>
        <end position="874"/>
    </location>
</feature>
<organism evidence="2 3">
    <name type="scientific">Anisodus acutangulus</name>
    <dbReference type="NCBI Taxonomy" id="402998"/>
    <lineage>
        <taxon>Eukaryota</taxon>
        <taxon>Viridiplantae</taxon>
        <taxon>Streptophyta</taxon>
        <taxon>Embryophyta</taxon>
        <taxon>Tracheophyta</taxon>
        <taxon>Spermatophyta</taxon>
        <taxon>Magnoliopsida</taxon>
        <taxon>eudicotyledons</taxon>
        <taxon>Gunneridae</taxon>
        <taxon>Pentapetalae</taxon>
        <taxon>asterids</taxon>
        <taxon>lamiids</taxon>
        <taxon>Solanales</taxon>
        <taxon>Solanaceae</taxon>
        <taxon>Solanoideae</taxon>
        <taxon>Hyoscyameae</taxon>
        <taxon>Anisodus</taxon>
    </lineage>
</organism>
<dbReference type="GO" id="GO:0033314">
    <property type="term" value="P:mitotic DNA replication checkpoint signaling"/>
    <property type="evidence" value="ECO:0007669"/>
    <property type="project" value="InterPro"/>
</dbReference>
<dbReference type="Proteomes" id="UP001152561">
    <property type="component" value="Unassembled WGS sequence"/>
</dbReference>
<feature type="region of interest" description="Disordered" evidence="1">
    <location>
        <begin position="897"/>
        <end position="954"/>
    </location>
</feature>
<dbReference type="AlphaFoldDB" id="A0A9Q1MCB5"/>
<feature type="compositionally biased region" description="Basic and acidic residues" evidence="1">
    <location>
        <begin position="813"/>
        <end position="822"/>
    </location>
</feature>